<dbReference type="EMBL" id="JBBPBK010000004">
    <property type="protein sequence ID" value="KAK9287056.1"/>
    <property type="molecule type" value="Genomic_DNA"/>
</dbReference>
<dbReference type="Proteomes" id="UP001415857">
    <property type="component" value="Unassembled WGS sequence"/>
</dbReference>
<organism evidence="1 2">
    <name type="scientific">Liquidambar formosana</name>
    <name type="common">Formosan gum</name>
    <dbReference type="NCBI Taxonomy" id="63359"/>
    <lineage>
        <taxon>Eukaryota</taxon>
        <taxon>Viridiplantae</taxon>
        <taxon>Streptophyta</taxon>
        <taxon>Embryophyta</taxon>
        <taxon>Tracheophyta</taxon>
        <taxon>Spermatophyta</taxon>
        <taxon>Magnoliopsida</taxon>
        <taxon>eudicotyledons</taxon>
        <taxon>Gunneridae</taxon>
        <taxon>Pentapetalae</taxon>
        <taxon>Saxifragales</taxon>
        <taxon>Altingiaceae</taxon>
        <taxon>Liquidambar</taxon>
    </lineage>
</organism>
<name>A0AAP0S3P9_LIQFO</name>
<gene>
    <name evidence="1" type="ORF">L1049_015465</name>
</gene>
<protein>
    <recommendedName>
        <fullName evidence="3">DUF4283 domain-containing protein</fullName>
    </recommendedName>
</protein>
<reference evidence="1 2" key="1">
    <citation type="journal article" date="2024" name="Plant J.">
        <title>Genome sequences and population genomics reveal climatic adaptation and genomic divergence between two closely related sweetgum species.</title>
        <authorList>
            <person name="Xu W.Q."/>
            <person name="Ren C.Q."/>
            <person name="Zhang X.Y."/>
            <person name="Comes H.P."/>
            <person name="Liu X.H."/>
            <person name="Li Y.G."/>
            <person name="Kettle C.J."/>
            <person name="Jalonen R."/>
            <person name="Gaisberger H."/>
            <person name="Ma Y.Z."/>
            <person name="Qiu Y.X."/>
        </authorList>
    </citation>
    <scope>NUCLEOTIDE SEQUENCE [LARGE SCALE GENOMIC DNA]</scope>
    <source>
        <strain evidence="1">Hangzhou</strain>
    </source>
</reference>
<evidence type="ECO:0000313" key="1">
    <source>
        <dbReference type="EMBL" id="KAK9287056.1"/>
    </source>
</evidence>
<evidence type="ECO:0008006" key="3">
    <source>
        <dbReference type="Google" id="ProtNLM"/>
    </source>
</evidence>
<dbReference type="AlphaFoldDB" id="A0AAP0S3P9"/>
<comment type="caution">
    <text evidence="1">The sequence shown here is derived from an EMBL/GenBank/DDBJ whole genome shotgun (WGS) entry which is preliminary data.</text>
</comment>
<sequence>MENFSYLEDRLLPEGWTDFSLRPLGDQKVLIVFLDYFKRYFVSKSKCGMQKLFVKLENWVPHMVNTNRLVWLSIVGVPLHAWYDVNFRKIG</sequence>
<accession>A0AAP0S3P9</accession>
<proteinExistence type="predicted"/>
<evidence type="ECO:0000313" key="2">
    <source>
        <dbReference type="Proteomes" id="UP001415857"/>
    </source>
</evidence>
<keyword evidence="2" id="KW-1185">Reference proteome</keyword>